<evidence type="ECO:0000313" key="3">
    <source>
        <dbReference type="Proteomes" id="UP000467840"/>
    </source>
</evidence>
<keyword evidence="3" id="KW-1185">Reference proteome</keyword>
<proteinExistence type="predicted"/>
<keyword evidence="1" id="KW-0732">Signal</keyword>
<gene>
    <name evidence="2" type="ORF">GH714_000056</name>
</gene>
<dbReference type="EMBL" id="JAAGAX010000002">
    <property type="protein sequence ID" value="KAF2321484.1"/>
    <property type="molecule type" value="Genomic_DNA"/>
</dbReference>
<accession>A0A6A6N812</accession>
<feature type="chain" id="PRO_5025536408" evidence="1">
    <location>
        <begin position="24"/>
        <end position="150"/>
    </location>
</feature>
<dbReference type="Proteomes" id="UP000467840">
    <property type="component" value="Chromosome 11"/>
</dbReference>
<name>A0A6A6N812_HEVBR</name>
<reference evidence="2 3" key="1">
    <citation type="journal article" date="2020" name="Mol. Plant">
        <title>The Chromosome-Based Rubber Tree Genome Provides New Insights into Spurge Genome Evolution and Rubber Biosynthesis.</title>
        <authorList>
            <person name="Liu J."/>
            <person name="Shi C."/>
            <person name="Shi C.C."/>
            <person name="Li W."/>
            <person name="Zhang Q.J."/>
            <person name="Zhang Y."/>
            <person name="Li K."/>
            <person name="Lu H.F."/>
            <person name="Shi C."/>
            <person name="Zhu S.T."/>
            <person name="Xiao Z.Y."/>
            <person name="Nan H."/>
            <person name="Yue Y."/>
            <person name="Zhu X.G."/>
            <person name="Wu Y."/>
            <person name="Hong X.N."/>
            <person name="Fan G.Y."/>
            <person name="Tong Y."/>
            <person name="Zhang D."/>
            <person name="Mao C.L."/>
            <person name="Liu Y.L."/>
            <person name="Hao S.J."/>
            <person name="Liu W.Q."/>
            <person name="Lv M.Q."/>
            <person name="Zhang H.B."/>
            <person name="Liu Y."/>
            <person name="Hu-Tang G.R."/>
            <person name="Wang J.P."/>
            <person name="Wang J.H."/>
            <person name="Sun Y.H."/>
            <person name="Ni S.B."/>
            <person name="Chen W.B."/>
            <person name="Zhang X.C."/>
            <person name="Jiao Y.N."/>
            <person name="Eichler E.E."/>
            <person name="Li G.H."/>
            <person name="Liu X."/>
            <person name="Gao L.Z."/>
        </authorList>
    </citation>
    <scope>NUCLEOTIDE SEQUENCE [LARGE SCALE GENOMIC DNA]</scope>
    <source>
        <strain evidence="3">cv. GT1</strain>
        <tissue evidence="2">Leaf</tissue>
    </source>
</reference>
<organism evidence="2 3">
    <name type="scientific">Hevea brasiliensis</name>
    <name type="common">Para rubber tree</name>
    <name type="synonym">Siphonia brasiliensis</name>
    <dbReference type="NCBI Taxonomy" id="3981"/>
    <lineage>
        <taxon>Eukaryota</taxon>
        <taxon>Viridiplantae</taxon>
        <taxon>Streptophyta</taxon>
        <taxon>Embryophyta</taxon>
        <taxon>Tracheophyta</taxon>
        <taxon>Spermatophyta</taxon>
        <taxon>Magnoliopsida</taxon>
        <taxon>eudicotyledons</taxon>
        <taxon>Gunneridae</taxon>
        <taxon>Pentapetalae</taxon>
        <taxon>rosids</taxon>
        <taxon>fabids</taxon>
        <taxon>Malpighiales</taxon>
        <taxon>Euphorbiaceae</taxon>
        <taxon>Crotonoideae</taxon>
        <taxon>Micrandreae</taxon>
        <taxon>Hevea</taxon>
    </lineage>
</organism>
<evidence type="ECO:0000313" key="2">
    <source>
        <dbReference type="EMBL" id="KAF2321484.1"/>
    </source>
</evidence>
<feature type="signal peptide" evidence="1">
    <location>
        <begin position="1"/>
        <end position="23"/>
    </location>
</feature>
<sequence length="150" mass="16306">MRALERPLWGVIEFSTLLLPSLMIPTGTVLKKRAVAEQAAWDVAKEKGGPSGGESCLGAWTTTAIHCECQHYSHPQVPNWLSKTYANSVQAYVHVKDVALAHILVYETPSAPADISAPRTSPPWRGGGNSCQVPSVSLPHQVMFPHSYCE</sequence>
<evidence type="ECO:0000256" key="1">
    <source>
        <dbReference type="SAM" id="SignalP"/>
    </source>
</evidence>
<dbReference type="Gene3D" id="3.40.50.720">
    <property type="entry name" value="NAD(P)-binding Rossmann-like Domain"/>
    <property type="match status" value="1"/>
</dbReference>
<dbReference type="AlphaFoldDB" id="A0A6A6N812"/>
<protein>
    <submittedName>
        <fullName evidence="2">Uncharacterized protein</fullName>
    </submittedName>
</protein>
<comment type="caution">
    <text evidence="2">The sequence shown here is derived from an EMBL/GenBank/DDBJ whole genome shotgun (WGS) entry which is preliminary data.</text>
</comment>